<evidence type="ECO:0000313" key="1">
    <source>
        <dbReference type="EMBL" id="KAK2164830.1"/>
    </source>
</evidence>
<dbReference type="PANTHER" id="PTHR24274:SF1">
    <property type="entry name" value="CILIA- AND FLAGELLA-ASSOCIATED PROTEIN 161"/>
    <property type="match status" value="1"/>
</dbReference>
<evidence type="ECO:0000313" key="2">
    <source>
        <dbReference type="Proteomes" id="UP001208570"/>
    </source>
</evidence>
<dbReference type="EMBL" id="JAODUP010000058">
    <property type="protein sequence ID" value="KAK2164830.1"/>
    <property type="molecule type" value="Genomic_DNA"/>
</dbReference>
<reference evidence="1" key="1">
    <citation type="journal article" date="2023" name="Mol. Biol. Evol.">
        <title>Third-Generation Sequencing Reveals the Adaptive Role of the Epigenome in Three Deep-Sea Polychaetes.</title>
        <authorList>
            <person name="Perez M."/>
            <person name="Aroh O."/>
            <person name="Sun Y."/>
            <person name="Lan Y."/>
            <person name="Juniper S.K."/>
            <person name="Young C.R."/>
            <person name="Angers B."/>
            <person name="Qian P.Y."/>
        </authorList>
    </citation>
    <scope>NUCLEOTIDE SEQUENCE</scope>
    <source>
        <strain evidence="1">P08H-3</strain>
    </source>
</reference>
<dbReference type="AlphaFoldDB" id="A0AAD9NCE3"/>
<gene>
    <name evidence="1" type="ORF">LSH36_58g09024</name>
</gene>
<dbReference type="GO" id="GO:0031514">
    <property type="term" value="C:motile cilium"/>
    <property type="evidence" value="ECO:0007669"/>
    <property type="project" value="TreeGrafter"/>
</dbReference>
<sequence length="260" mass="29295">MSVRTYNPSVRVGNWNEDIQLEEDTLKDFLERKERGELLIQKSAALSDNAFSKVNLTISRDGKVHFGDIIMLVNPEPKDKSRPASVLSLNGDSLTASTNVTPVNRTAFRVISIDGSPEGSALKYEQLFSLASVQMNALLSSDRATFSKNFAKKSRHNAVMIGNPDPKLGEWKVKAYDPQFRMEMEYSDVMANKKLILTHRTTNENLCVERDFLIRTPFGKEFEVSSFTKLNSHRAEEDVNHWMMQCSVPGDAIMPLSTSE</sequence>
<dbReference type="GO" id="GO:0060271">
    <property type="term" value="P:cilium assembly"/>
    <property type="evidence" value="ECO:0007669"/>
    <property type="project" value="TreeGrafter"/>
</dbReference>
<dbReference type="Pfam" id="PF24569">
    <property type="entry name" value="CFAP161"/>
    <property type="match status" value="1"/>
</dbReference>
<dbReference type="InterPro" id="IPR055325">
    <property type="entry name" value="CF161"/>
</dbReference>
<dbReference type="PANTHER" id="PTHR24274">
    <property type="entry name" value="CILIA- AND FLAGELLA-ASSOCIATED PROTEIN 161"/>
    <property type="match status" value="1"/>
</dbReference>
<organism evidence="1 2">
    <name type="scientific">Paralvinella palmiformis</name>
    <dbReference type="NCBI Taxonomy" id="53620"/>
    <lineage>
        <taxon>Eukaryota</taxon>
        <taxon>Metazoa</taxon>
        <taxon>Spiralia</taxon>
        <taxon>Lophotrochozoa</taxon>
        <taxon>Annelida</taxon>
        <taxon>Polychaeta</taxon>
        <taxon>Sedentaria</taxon>
        <taxon>Canalipalpata</taxon>
        <taxon>Terebellida</taxon>
        <taxon>Terebelliformia</taxon>
        <taxon>Alvinellidae</taxon>
        <taxon>Paralvinella</taxon>
    </lineage>
</organism>
<evidence type="ECO:0008006" key="3">
    <source>
        <dbReference type="Google" id="ProtNLM"/>
    </source>
</evidence>
<dbReference type="Proteomes" id="UP001208570">
    <property type="component" value="Unassembled WGS sequence"/>
</dbReference>
<accession>A0AAD9NCE3</accession>
<keyword evidence="2" id="KW-1185">Reference proteome</keyword>
<comment type="caution">
    <text evidence="1">The sequence shown here is derived from an EMBL/GenBank/DDBJ whole genome shotgun (WGS) entry which is preliminary data.</text>
</comment>
<proteinExistence type="predicted"/>
<dbReference type="Gene3D" id="2.80.10.50">
    <property type="match status" value="1"/>
</dbReference>
<name>A0AAD9NCE3_9ANNE</name>
<protein>
    <recommendedName>
        <fullName evidence="3">Cilia- and flagella-associated protein 161</fullName>
    </recommendedName>
</protein>